<comment type="caution">
    <text evidence="2">The sequence shown here is derived from an EMBL/GenBank/DDBJ whole genome shotgun (WGS) entry which is preliminary data.</text>
</comment>
<dbReference type="OrthoDB" id="9977010at2"/>
<dbReference type="Proteomes" id="UP000315711">
    <property type="component" value="Unassembled WGS sequence"/>
</dbReference>
<dbReference type="RefSeq" id="WP_144451624.1">
    <property type="nucleotide sequence ID" value="NZ_VLKZ01000013.1"/>
</dbReference>
<evidence type="ECO:0000256" key="1">
    <source>
        <dbReference type="SAM" id="Phobius"/>
    </source>
</evidence>
<keyword evidence="1" id="KW-0472">Membrane</keyword>
<accession>A0A562Q9B8</accession>
<keyword evidence="3" id="KW-1185">Reference proteome</keyword>
<evidence type="ECO:0000313" key="3">
    <source>
        <dbReference type="Proteomes" id="UP000315711"/>
    </source>
</evidence>
<evidence type="ECO:0000313" key="2">
    <source>
        <dbReference type="EMBL" id="TWI53308.1"/>
    </source>
</evidence>
<dbReference type="EMBL" id="VLKZ01000013">
    <property type="protein sequence ID" value="TWI53308.1"/>
    <property type="molecule type" value="Genomic_DNA"/>
</dbReference>
<protein>
    <submittedName>
        <fullName evidence="2">Uncharacterized protein</fullName>
    </submittedName>
</protein>
<name>A0A562Q9B8_9BACI</name>
<reference evidence="2 3" key="1">
    <citation type="journal article" date="2015" name="Stand. Genomic Sci.">
        <title>Genomic Encyclopedia of Bacterial and Archaeal Type Strains, Phase III: the genomes of soil and plant-associated and newly described type strains.</title>
        <authorList>
            <person name="Whitman W.B."/>
            <person name="Woyke T."/>
            <person name="Klenk H.P."/>
            <person name="Zhou Y."/>
            <person name="Lilburn T.G."/>
            <person name="Beck B.J."/>
            <person name="De Vos P."/>
            <person name="Vandamme P."/>
            <person name="Eisen J.A."/>
            <person name="Garrity G."/>
            <person name="Hugenholtz P."/>
            <person name="Kyrpides N.C."/>
        </authorList>
    </citation>
    <scope>NUCLEOTIDE SEQUENCE [LARGE SCALE GENOMIC DNA]</scope>
    <source>
        <strain evidence="2 3">CGMCC 1.10116</strain>
    </source>
</reference>
<feature type="transmembrane region" description="Helical" evidence="1">
    <location>
        <begin position="7"/>
        <end position="25"/>
    </location>
</feature>
<sequence length="60" mass="7146">MTKIQFSQVVAVISLIIFVVISYQQGYRNDFIFYPLVSINLILWILRMRERRSKGHSVEE</sequence>
<keyword evidence="1" id="KW-1133">Transmembrane helix</keyword>
<feature type="transmembrane region" description="Helical" evidence="1">
    <location>
        <begin position="31"/>
        <end position="47"/>
    </location>
</feature>
<dbReference type="AlphaFoldDB" id="A0A562Q9B8"/>
<organism evidence="2 3">
    <name type="scientific">Halalkalibacter nanhaiisediminis</name>
    <dbReference type="NCBI Taxonomy" id="688079"/>
    <lineage>
        <taxon>Bacteria</taxon>
        <taxon>Bacillati</taxon>
        <taxon>Bacillota</taxon>
        <taxon>Bacilli</taxon>
        <taxon>Bacillales</taxon>
        <taxon>Bacillaceae</taxon>
        <taxon>Halalkalibacter</taxon>
    </lineage>
</organism>
<gene>
    <name evidence="2" type="ORF">IQ10_03443</name>
</gene>
<proteinExistence type="predicted"/>
<keyword evidence="1" id="KW-0812">Transmembrane</keyword>